<evidence type="ECO:0000313" key="8">
    <source>
        <dbReference type="EMBL" id="QKE26000.1"/>
    </source>
</evidence>
<evidence type="ECO:0000256" key="2">
    <source>
        <dbReference type="ARBA" id="ARBA00022723"/>
    </source>
</evidence>
<evidence type="ECO:0000259" key="7">
    <source>
        <dbReference type="Pfam" id="PF14464"/>
    </source>
</evidence>
<dbReference type="EMBL" id="CP030944">
    <property type="protein sequence ID" value="QKE26000.1"/>
    <property type="molecule type" value="Genomic_DNA"/>
</dbReference>
<name>A0AAE7B5F8_9BACT</name>
<dbReference type="Gene3D" id="3.40.140.10">
    <property type="entry name" value="Cytidine Deaminase, domain 2"/>
    <property type="match status" value="1"/>
</dbReference>
<dbReference type="GO" id="GO:0046872">
    <property type="term" value="F:metal ion binding"/>
    <property type="evidence" value="ECO:0007669"/>
    <property type="project" value="UniProtKB-KW"/>
</dbReference>
<dbReference type="InterPro" id="IPR000594">
    <property type="entry name" value="ThiF_NAD_FAD-bd"/>
</dbReference>
<keyword evidence="4" id="KW-0862">Zinc</keyword>
<sequence>MVDKYFVNIAHNQTKESHHTNDETSDIFYNEDQTEATFSTIFKLEFPSSILGDETPLGVKRFEEVRFIFDKGFPYKAPIIFLRDDFPKVFPHINPTKEKVNPCIYEGSNDELLQQPNFFFELLDQIASWLDKAVTNDLIDLEQGWEPMRTDFNNGIISFPVTFIEEAIRSGRTINSIGINYSFLKNDFIQARIEALDISKFDKINHSFLIPLVLTEASSNFFPNDIFTYNDFIKFTKKISLKNVYDIIGEYAKHLKKISLLFITILIKRPVHLIGTDSDIEILNFAIEVKYDKIKRNIKANSKSYTLASIEPPSKELLTKFSGINKKNNINKNMKLIQLGCGSLGSKIITHIARTGLTDDITLIDNDLFNAHNHARHTLTGISNGLKSELLYEALLEMGLSRVNSIGEDIKECLNIIKDDSILIDATADFSIRNFLIKKEIKSEVIHVVLHNLSTYGLVLIESKNRAVRLDDLLSYFYLLCYREKKFFNIIKTDKTEYQMVGQGCGSLTTITTDAEISYFSAPMSMQIQNELENGLSEDTGKLNIGNLNSNLNLEWDKFKIKAPLILFDKSFGYEVRINSDVVEKILKNSTQYSPNETGGVLIGNISLVNKVISIVDLIDPPEDSKRTKVYFELGTTGLQEKVLDYEKKTNGLLTYIGTWHSHPMGGSASVKDLKTKTELIRDRKGFPTVCLINSKGNIIIVENGDKV</sequence>
<keyword evidence="9" id="KW-1185">Reference proteome</keyword>
<keyword evidence="1" id="KW-0645">Protease</keyword>
<dbReference type="InterPro" id="IPR035985">
    <property type="entry name" value="Ubiquitin-activating_enz"/>
</dbReference>
<gene>
    <name evidence="8" type="ORF">AAQM_1249</name>
</gene>
<evidence type="ECO:0000256" key="1">
    <source>
        <dbReference type="ARBA" id="ARBA00022670"/>
    </source>
</evidence>
<dbReference type="GO" id="GO:0008237">
    <property type="term" value="F:metallopeptidase activity"/>
    <property type="evidence" value="ECO:0007669"/>
    <property type="project" value="UniProtKB-KW"/>
</dbReference>
<dbReference type="KEGG" id="aaqi:AAQM_1249"/>
<keyword evidence="3" id="KW-0378">Hydrolase</keyword>
<dbReference type="SUPFAM" id="SSF102712">
    <property type="entry name" value="JAB1/MPN domain"/>
    <property type="match status" value="1"/>
</dbReference>
<feature type="domain" description="JAB" evidence="7">
    <location>
        <begin position="581"/>
        <end position="674"/>
    </location>
</feature>
<evidence type="ECO:0000256" key="3">
    <source>
        <dbReference type="ARBA" id="ARBA00022801"/>
    </source>
</evidence>
<dbReference type="AlphaFoldDB" id="A0AAE7B5F8"/>
<evidence type="ECO:0000259" key="6">
    <source>
        <dbReference type="Pfam" id="PF00899"/>
    </source>
</evidence>
<keyword evidence="2" id="KW-0479">Metal-binding</keyword>
<dbReference type="GO" id="GO:0006508">
    <property type="term" value="P:proteolysis"/>
    <property type="evidence" value="ECO:0007669"/>
    <property type="project" value="UniProtKB-KW"/>
</dbReference>
<keyword evidence="5" id="KW-0482">Metalloprotease</keyword>
<dbReference type="GO" id="GO:0008641">
    <property type="term" value="F:ubiquitin-like modifier activating enzyme activity"/>
    <property type="evidence" value="ECO:0007669"/>
    <property type="project" value="InterPro"/>
</dbReference>
<proteinExistence type="predicted"/>
<dbReference type="Pfam" id="PF00899">
    <property type="entry name" value="ThiF"/>
    <property type="match status" value="1"/>
</dbReference>
<dbReference type="InterPro" id="IPR032865">
    <property type="entry name" value="Prok-E2_A"/>
</dbReference>
<feature type="domain" description="THIF-type NAD/FAD binding fold" evidence="6">
    <location>
        <begin position="333"/>
        <end position="438"/>
    </location>
</feature>
<dbReference type="Pfam" id="PF14464">
    <property type="entry name" value="Prok-JAB"/>
    <property type="match status" value="1"/>
</dbReference>
<protein>
    <submittedName>
        <fullName evidence="8">Prokaryotic E2 family protein (E1, JAB domains)</fullName>
    </submittedName>
</protein>
<evidence type="ECO:0000256" key="5">
    <source>
        <dbReference type="ARBA" id="ARBA00023049"/>
    </source>
</evidence>
<evidence type="ECO:0000256" key="4">
    <source>
        <dbReference type="ARBA" id="ARBA00022833"/>
    </source>
</evidence>
<reference evidence="8 9" key="1">
    <citation type="submission" date="2018-07" db="EMBL/GenBank/DDBJ databases">
        <title>Identification of phenol metabolism pathways in Arcobacter.</title>
        <authorList>
            <person name="Miller W.G."/>
            <person name="Yee E."/>
            <person name="Bono J.L."/>
        </authorList>
    </citation>
    <scope>NUCLEOTIDE SEQUENCE [LARGE SCALE GENOMIC DNA]</scope>
    <source>
        <strain evidence="8 9">W63</strain>
    </source>
</reference>
<dbReference type="RefSeq" id="WP_164967018.1">
    <property type="nucleotide sequence ID" value="NZ_CBCSAE010000002.1"/>
</dbReference>
<dbReference type="Proteomes" id="UP000502065">
    <property type="component" value="Chromosome"/>
</dbReference>
<organism evidence="8 9">
    <name type="scientific">Arcobacter aquimarinus</name>
    <dbReference type="NCBI Taxonomy" id="1315211"/>
    <lineage>
        <taxon>Bacteria</taxon>
        <taxon>Pseudomonadati</taxon>
        <taxon>Campylobacterota</taxon>
        <taxon>Epsilonproteobacteria</taxon>
        <taxon>Campylobacterales</taxon>
        <taxon>Arcobacteraceae</taxon>
        <taxon>Arcobacter</taxon>
    </lineage>
</organism>
<evidence type="ECO:0000313" key="9">
    <source>
        <dbReference type="Proteomes" id="UP000502065"/>
    </source>
</evidence>
<dbReference type="SUPFAM" id="SSF69572">
    <property type="entry name" value="Activating enzymes of the ubiquitin-like proteins"/>
    <property type="match status" value="1"/>
</dbReference>
<dbReference type="Gene3D" id="3.40.50.720">
    <property type="entry name" value="NAD(P)-binding Rossmann-like Domain"/>
    <property type="match status" value="1"/>
</dbReference>
<dbReference type="Pfam" id="PF14457">
    <property type="entry name" value="Prok-E2_A"/>
    <property type="match status" value="1"/>
</dbReference>
<accession>A0AAE7B5F8</accession>
<dbReference type="InterPro" id="IPR028090">
    <property type="entry name" value="JAB_dom_prok"/>
</dbReference>